<proteinExistence type="predicted"/>
<evidence type="ECO:0000313" key="4">
    <source>
        <dbReference type="Proteomes" id="UP000789595"/>
    </source>
</evidence>
<dbReference type="AlphaFoldDB" id="A0A8J2X4J2"/>
<evidence type="ECO:0000313" key="3">
    <source>
        <dbReference type="EMBL" id="CAH0378998.1"/>
    </source>
</evidence>
<feature type="non-terminal residue" evidence="3">
    <location>
        <position position="1"/>
    </location>
</feature>
<dbReference type="PANTHER" id="PTHR24189">
    <property type="entry name" value="MYOTROPHIN"/>
    <property type="match status" value="1"/>
</dbReference>
<feature type="non-terminal residue" evidence="3">
    <location>
        <position position="311"/>
    </location>
</feature>
<dbReference type="InterPro" id="IPR050745">
    <property type="entry name" value="Multifunctional_regulatory"/>
</dbReference>
<keyword evidence="1" id="KW-0677">Repeat</keyword>
<keyword evidence="2" id="KW-0040">ANK repeat</keyword>
<dbReference type="SUPFAM" id="SSF48403">
    <property type="entry name" value="Ankyrin repeat"/>
    <property type="match status" value="1"/>
</dbReference>
<accession>A0A8J2X4J2</accession>
<organism evidence="3 4">
    <name type="scientific">Pelagomonas calceolata</name>
    <dbReference type="NCBI Taxonomy" id="35677"/>
    <lineage>
        <taxon>Eukaryota</taxon>
        <taxon>Sar</taxon>
        <taxon>Stramenopiles</taxon>
        <taxon>Ochrophyta</taxon>
        <taxon>Pelagophyceae</taxon>
        <taxon>Pelagomonadales</taxon>
        <taxon>Pelagomonadaceae</taxon>
        <taxon>Pelagomonas</taxon>
    </lineage>
</organism>
<name>A0A8J2X4J2_9STRA</name>
<dbReference type="Pfam" id="PF12796">
    <property type="entry name" value="Ank_2"/>
    <property type="match status" value="1"/>
</dbReference>
<dbReference type="Gene3D" id="1.25.40.20">
    <property type="entry name" value="Ankyrin repeat-containing domain"/>
    <property type="match status" value="1"/>
</dbReference>
<gene>
    <name evidence="3" type="ORF">PECAL_6P05990</name>
</gene>
<sequence length="311" mass="34124">KRIDTLVRATAASRPLLRRRTTARKGLPPASARIARMIPDDVAEAARYADKDEVAAWLDEHPQSVNDVDTDGTSLLHVCLARDGNYDANRLDLVKYLISRGADVNRIAVGEENEGLCPLHLACGGKGTFANKFVVLLIGAGSQVNRRVAGGEFPDRFGALTQVIRSPLGAAIDSFLCDRGHSGKLAMVCILLRAGASLDNCAGDNSAEELVTAEEQYKNLIKGNWHFAALKTLIKDVSAAGSWKKYCRRRGPHREILALRSLAMRGYITPYQKRRMRGADWKAAVAFVARLGDNGVVWNILSFWRDPDDVE</sequence>
<evidence type="ECO:0000256" key="1">
    <source>
        <dbReference type="ARBA" id="ARBA00022737"/>
    </source>
</evidence>
<evidence type="ECO:0000256" key="2">
    <source>
        <dbReference type="ARBA" id="ARBA00023043"/>
    </source>
</evidence>
<comment type="caution">
    <text evidence="3">The sequence shown here is derived from an EMBL/GenBank/DDBJ whole genome shotgun (WGS) entry which is preliminary data.</text>
</comment>
<dbReference type="EMBL" id="CAKKNE010000006">
    <property type="protein sequence ID" value="CAH0378998.1"/>
    <property type="molecule type" value="Genomic_DNA"/>
</dbReference>
<dbReference type="SMART" id="SM00248">
    <property type="entry name" value="ANK"/>
    <property type="match status" value="3"/>
</dbReference>
<dbReference type="OrthoDB" id="19174at2759"/>
<dbReference type="InterPro" id="IPR036770">
    <property type="entry name" value="Ankyrin_rpt-contain_sf"/>
</dbReference>
<dbReference type="InterPro" id="IPR002110">
    <property type="entry name" value="Ankyrin_rpt"/>
</dbReference>
<protein>
    <submittedName>
        <fullName evidence="3">Uncharacterized protein</fullName>
    </submittedName>
</protein>
<reference evidence="3" key="1">
    <citation type="submission" date="2021-11" db="EMBL/GenBank/DDBJ databases">
        <authorList>
            <consortium name="Genoscope - CEA"/>
            <person name="William W."/>
        </authorList>
    </citation>
    <scope>NUCLEOTIDE SEQUENCE</scope>
</reference>
<dbReference type="Proteomes" id="UP000789595">
    <property type="component" value="Unassembled WGS sequence"/>
</dbReference>
<keyword evidence="4" id="KW-1185">Reference proteome</keyword>